<dbReference type="EMBL" id="VIWO01000001">
    <property type="protein sequence ID" value="TWF44676.1"/>
    <property type="molecule type" value="Genomic_DNA"/>
</dbReference>
<evidence type="ECO:0000313" key="1">
    <source>
        <dbReference type="EMBL" id="TWF44676.1"/>
    </source>
</evidence>
<dbReference type="InterPro" id="IPR009057">
    <property type="entry name" value="Homeodomain-like_sf"/>
</dbReference>
<dbReference type="SUPFAM" id="SSF46689">
    <property type="entry name" value="Homeodomain-like"/>
    <property type="match status" value="1"/>
</dbReference>
<dbReference type="Pfam" id="PF04255">
    <property type="entry name" value="DUF433"/>
    <property type="match status" value="1"/>
</dbReference>
<dbReference type="PANTHER" id="PTHR34849:SF3">
    <property type="entry name" value="SSR2962 PROTEIN"/>
    <property type="match status" value="1"/>
</dbReference>
<comment type="caution">
    <text evidence="1">The sequence shown here is derived from an EMBL/GenBank/DDBJ whole genome shotgun (WGS) entry which is preliminary data.</text>
</comment>
<protein>
    <submittedName>
        <fullName evidence="1">Uncharacterized protein (DUF433 family)</fullName>
    </submittedName>
</protein>
<proteinExistence type="predicted"/>
<gene>
    <name evidence="1" type="ORF">FHW36_101597</name>
</gene>
<dbReference type="Proteomes" id="UP000320811">
    <property type="component" value="Unassembled WGS sequence"/>
</dbReference>
<dbReference type="InterPro" id="IPR036388">
    <property type="entry name" value="WH-like_DNA-bd_sf"/>
</dbReference>
<dbReference type="Gene3D" id="1.10.10.10">
    <property type="entry name" value="Winged helix-like DNA-binding domain superfamily/Winged helix DNA-binding domain"/>
    <property type="match status" value="1"/>
</dbReference>
<dbReference type="OrthoDB" id="9809515at2"/>
<sequence>MDITQYIDINPKVMLGKPVIKGTRITIESILERLSNGETVQDILVAYPHITPEAINVIRYGNVSYCLLLSSNGD</sequence>
<name>A0A561Q2T4_9BACT</name>
<dbReference type="RefSeq" id="WP_145661966.1">
    <property type="nucleotide sequence ID" value="NZ_VIWO01000001.1"/>
</dbReference>
<reference evidence="1 2" key="1">
    <citation type="submission" date="2019-06" db="EMBL/GenBank/DDBJ databases">
        <title>Sorghum-associated microbial communities from plants grown in Nebraska, USA.</title>
        <authorList>
            <person name="Schachtman D."/>
        </authorList>
    </citation>
    <scope>NUCLEOTIDE SEQUENCE [LARGE SCALE GENOMIC DNA]</scope>
    <source>
        <strain evidence="1 2">1209</strain>
    </source>
</reference>
<keyword evidence="2" id="KW-1185">Reference proteome</keyword>
<dbReference type="InterPro" id="IPR007367">
    <property type="entry name" value="DUF433"/>
</dbReference>
<dbReference type="PANTHER" id="PTHR34849">
    <property type="entry name" value="SSL5025 PROTEIN"/>
    <property type="match status" value="1"/>
</dbReference>
<organism evidence="1 2">
    <name type="scientific">Chitinophaga polysaccharea</name>
    <dbReference type="NCBI Taxonomy" id="1293035"/>
    <lineage>
        <taxon>Bacteria</taxon>
        <taxon>Pseudomonadati</taxon>
        <taxon>Bacteroidota</taxon>
        <taxon>Chitinophagia</taxon>
        <taxon>Chitinophagales</taxon>
        <taxon>Chitinophagaceae</taxon>
        <taxon>Chitinophaga</taxon>
    </lineage>
</organism>
<evidence type="ECO:0000313" key="2">
    <source>
        <dbReference type="Proteomes" id="UP000320811"/>
    </source>
</evidence>
<accession>A0A561Q2T4</accession>
<dbReference type="AlphaFoldDB" id="A0A561Q2T4"/>